<dbReference type="SUPFAM" id="SSF143791">
    <property type="entry name" value="DUSP-like"/>
    <property type="match status" value="1"/>
</dbReference>
<evidence type="ECO:0000259" key="1">
    <source>
        <dbReference type="Pfam" id="PF06337"/>
    </source>
</evidence>
<dbReference type="Proteomes" id="UP000663827">
    <property type="component" value="Unassembled WGS sequence"/>
</dbReference>
<dbReference type="Gene3D" id="3.30.2230.10">
    <property type="entry name" value="DUSP-like"/>
    <property type="match status" value="1"/>
</dbReference>
<sequence length="175" mass="19666">MGTRWYCLAQMGQAMGGGDGGSAKQGLCEHYDGILWPCQQLAHHPPGTRRLLPELELNTDYEIIPDAAWEKLVQWYGQPINLPRKVITYSNEDRIEVYQHVFRVYPPLPAPFVPSHIEILSLETLSTLTARAAASIQVAGTTYRVWNVPATTHLDISSFPWTRKPPSPNLSRSQT</sequence>
<dbReference type="AlphaFoldDB" id="A0A8H3HWN9"/>
<feature type="domain" description="DUSP" evidence="1">
    <location>
        <begin position="48"/>
        <end position="87"/>
    </location>
</feature>
<dbReference type="InterPro" id="IPR035927">
    <property type="entry name" value="DUSP-like_sf"/>
</dbReference>
<reference evidence="2" key="1">
    <citation type="submission" date="2021-01" db="EMBL/GenBank/DDBJ databases">
        <authorList>
            <person name="Kaushik A."/>
        </authorList>
    </citation>
    <scope>NUCLEOTIDE SEQUENCE</scope>
    <source>
        <strain evidence="2">AG5</strain>
    </source>
</reference>
<dbReference type="EMBL" id="CAJNJQ010000217">
    <property type="protein sequence ID" value="CAE7063933.1"/>
    <property type="molecule type" value="Genomic_DNA"/>
</dbReference>
<dbReference type="GO" id="GO:0004843">
    <property type="term" value="F:cysteine-type deubiquitinase activity"/>
    <property type="evidence" value="ECO:0007669"/>
    <property type="project" value="InterPro"/>
</dbReference>
<gene>
    <name evidence="2" type="ORF">RDB_LOCUS10099</name>
</gene>
<comment type="caution">
    <text evidence="2">The sequence shown here is derived from an EMBL/GenBank/DDBJ whole genome shotgun (WGS) entry which is preliminary data.</text>
</comment>
<accession>A0A8H3HWN9</accession>
<evidence type="ECO:0000313" key="2">
    <source>
        <dbReference type="EMBL" id="CAE7063933.1"/>
    </source>
</evidence>
<organism evidence="2 3">
    <name type="scientific">Rhizoctonia solani</name>
    <dbReference type="NCBI Taxonomy" id="456999"/>
    <lineage>
        <taxon>Eukaryota</taxon>
        <taxon>Fungi</taxon>
        <taxon>Dikarya</taxon>
        <taxon>Basidiomycota</taxon>
        <taxon>Agaricomycotina</taxon>
        <taxon>Agaricomycetes</taxon>
        <taxon>Cantharellales</taxon>
        <taxon>Ceratobasidiaceae</taxon>
        <taxon>Rhizoctonia</taxon>
    </lineage>
</organism>
<dbReference type="Pfam" id="PF06337">
    <property type="entry name" value="DUSP"/>
    <property type="match status" value="1"/>
</dbReference>
<dbReference type="InterPro" id="IPR006615">
    <property type="entry name" value="Pept_C19_DUSP"/>
</dbReference>
<protein>
    <recommendedName>
        <fullName evidence="1">DUSP domain-containing protein</fullName>
    </recommendedName>
</protein>
<proteinExistence type="predicted"/>
<evidence type="ECO:0000313" key="3">
    <source>
        <dbReference type="Proteomes" id="UP000663827"/>
    </source>
</evidence>
<name>A0A8H3HWN9_9AGAM</name>